<dbReference type="Proteomes" id="UP000694844">
    <property type="component" value="Chromosome 5"/>
</dbReference>
<dbReference type="InterPro" id="IPR016197">
    <property type="entry name" value="Chromo-like_dom_sf"/>
</dbReference>
<dbReference type="PROSITE" id="PS50013">
    <property type="entry name" value="CHROMO_2"/>
    <property type="match status" value="1"/>
</dbReference>
<dbReference type="PROSITE" id="PS00598">
    <property type="entry name" value="CHROMO_1"/>
    <property type="match status" value="1"/>
</dbReference>
<dbReference type="Pfam" id="PF00385">
    <property type="entry name" value="Chromo"/>
    <property type="match status" value="1"/>
</dbReference>
<dbReference type="InterPro" id="IPR001753">
    <property type="entry name" value="Enoyl-CoA_hydra/iso"/>
</dbReference>
<feature type="region of interest" description="Disordered" evidence="3">
    <location>
        <begin position="396"/>
        <end position="442"/>
    </location>
</feature>
<dbReference type="Gene3D" id="3.90.226.10">
    <property type="entry name" value="2-enoyl-CoA Hydratase, Chain A, domain 1"/>
    <property type="match status" value="1"/>
</dbReference>
<feature type="compositionally biased region" description="Polar residues" evidence="3">
    <location>
        <begin position="238"/>
        <end position="255"/>
    </location>
</feature>
<reference evidence="6" key="1">
    <citation type="submission" date="2025-08" db="UniProtKB">
        <authorList>
            <consortium name="RefSeq"/>
        </authorList>
    </citation>
    <scope>IDENTIFICATION</scope>
    <source>
        <tissue evidence="6">Whole sample</tissue>
    </source>
</reference>
<evidence type="ECO:0000256" key="3">
    <source>
        <dbReference type="SAM" id="MobiDB-lite"/>
    </source>
</evidence>
<feature type="domain" description="Chromo" evidence="4">
    <location>
        <begin position="32"/>
        <end position="91"/>
    </location>
</feature>
<dbReference type="GeneID" id="111135315"/>
<dbReference type="InterPro" id="IPR000953">
    <property type="entry name" value="Chromo/chromo_shadow_dom"/>
</dbReference>
<dbReference type="InterPro" id="IPR023780">
    <property type="entry name" value="Chromo_domain"/>
</dbReference>
<dbReference type="RefSeq" id="XP_022340972.1">
    <property type="nucleotide sequence ID" value="XM_022485264.1"/>
</dbReference>
<dbReference type="CDD" id="cd06558">
    <property type="entry name" value="crotonase-like"/>
    <property type="match status" value="1"/>
</dbReference>
<evidence type="ECO:0000259" key="4">
    <source>
        <dbReference type="PROSITE" id="PS50013"/>
    </source>
</evidence>
<evidence type="ECO:0000313" key="6">
    <source>
        <dbReference type="RefSeq" id="XP_022340972.1"/>
    </source>
</evidence>
<dbReference type="SUPFAM" id="SSF52096">
    <property type="entry name" value="ClpP/crotonase"/>
    <property type="match status" value="1"/>
</dbReference>
<dbReference type="GO" id="GO:0005634">
    <property type="term" value="C:nucleus"/>
    <property type="evidence" value="ECO:0007669"/>
    <property type="project" value="UniProtKB-SubCell"/>
</dbReference>
<name>A0A8B8EM29_CRAVI</name>
<dbReference type="InterPro" id="IPR029045">
    <property type="entry name" value="ClpP/crotonase-like_dom_sf"/>
</dbReference>
<dbReference type="PANTHER" id="PTHR43684:SF11">
    <property type="entry name" value="CHROMO DOMAIN-CONTAINING PROTEIN"/>
    <property type="match status" value="1"/>
</dbReference>
<feature type="compositionally biased region" description="Basic and acidic residues" evidence="3">
    <location>
        <begin position="194"/>
        <end position="209"/>
    </location>
</feature>
<dbReference type="SMART" id="SM00298">
    <property type="entry name" value="CHROMO"/>
    <property type="match status" value="1"/>
</dbReference>
<keyword evidence="2" id="KW-0539">Nucleus</keyword>
<feature type="compositionally biased region" description="Basic residues" evidence="3">
    <location>
        <begin position="128"/>
        <end position="144"/>
    </location>
</feature>
<evidence type="ECO:0000256" key="1">
    <source>
        <dbReference type="ARBA" id="ARBA00004123"/>
    </source>
</evidence>
<dbReference type="KEGG" id="cvn:111135315"/>
<feature type="compositionally biased region" description="Polar residues" evidence="3">
    <location>
        <begin position="212"/>
        <end position="227"/>
    </location>
</feature>
<dbReference type="GO" id="GO:0003714">
    <property type="term" value="F:transcription corepressor activity"/>
    <property type="evidence" value="ECO:0007669"/>
    <property type="project" value="TreeGrafter"/>
</dbReference>
<proteinExistence type="predicted"/>
<feature type="compositionally biased region" description="Basic and acidic residues" evidence="3">
    <location>
        <begin position="420"/>
        <end position="435"/>
    </location>
</feature>
<accession>A0A8B8EM29</accession>
<dbReference type="Gene3D" id="1.10.12.10">
    <property type="entry name" value="Lyase 2-enoyl-coa Hydratase, Chain A, domain 2"/>
    <property type="match status" value="1"/>
</dbReference>
<feature type="compositionally biased region" description="Basic and acidic residues" evidence="3">
    <location>
        <begin position="366"/>
        <end position="375"/>
    </location>
</feature>
<sequence>MKPVQHGGSHYLNSATKRRISADRAMADNKHYEVEKILDKENIQENVYYLIRWRGFDSKWDTWEPVDNLLDCLQLIQDFEAKRERSSKMLDSVLEAVARGTPQQSPKRGSKGNTRSPVKSSSAGKSSGSKKNKSSNKPYKIRHGQYKFSVKSVKGVKDAKIRKRLAREKGKLFIDMKVETYTPTKNESAQALGEDEKNKVTRRSFELDVPKVNSSPQSTENKGTSVSPKKKSEDKNNLDQNESSSYEKNLTTGKPVSSEVKTEELSSQIVKSEVSNKEKKIKAQLSEKAMRDKKYKNSLKFAMRVKLKPTVKVKNENMKSLSKKKQEEEASKQVKKKTVKDGRKNSGDSLKKKKEVKKSNLGNQSFKEKSKGEKLKKSKTIKRKGEEDFCIIECSTSDTDDEPLSSIKVKKLKRSQSDLGSKKREEKNISPKLKDGSTQSVKVKPKQLTVSNVKRKLEVRVQPLGAISKSKKIKLIDSKRGKEMAKVSPVSPSSSYTTVKPVTISGVGVVNLLVEGDGSIPLCGDVPGNQYIPSVIPISPSSVSYKSLLDNMPLSLLAKKGGSKKRDSEEVSEDDQERVERRISVRQSECAYRYKDIVVRKCQRYTQIWLNTHTKIKNVLNPQVIQEILQALNSAKYDDSSLILFSGLGNVFCNGVDLMFLLSGEKRVVVRQMVDALRDFTKALITFPKPVIAVVNGPAVGLGMAMLPLCDIVYASDKATFYLPYSALSQTPEGCASYTLPQSVGMAMANELLLGGRKVTAIEACQLGLVSQVFWPTSMMQEVIPKIQNIALNSAKALETTKLLLRSHQRTKLELTCESEGNILLERWQSSECQKSIQAFLNKEENYSS</sequence>
<feature type="compositionally biased region" description="Polar residues" evidence="3">
    <location>
        <begin position="101"/>
        <end position="118"/>
    </location>
</feature>
<feature type="region of interest" description="Disordered" evidence="3">
    <location>
        <begin position="312"/>
        <end position="384"/>
    </location>
</feature>
<dbReference type="OrthoDB" id="409763at2759"/>
<feature type="region of interest" description="Disordered" evidence="3">
    <location>
        <begin position="184"/>
        <end position="299"/>
    </location>
</feature>
<dbReference type="AlphaFoldDB" id="A0A8B8EM29"/>
<evidence type="ECO:0000313" key="5">
    <source>
        <dbReference type="Proteomes" id="UP000694844"/>
    </source>
</evidence>
<dbReference type="InterPro" id="IPR023779">
    <property type="entry name" value="Chromodomain_CS"/>
</dbReference>
<dbReference type="PANTHER" id="PTHR43684">
    <property type="match status" value="1"/>
</dbReference>
<dbReference type="Pfam" id="PF00378">
    <property type="entry name" value="ECH_1"/>
    <property type="match status" value="1"/>
</dbReference>
<feature type="compositionally biased region" description="Basic and acidic residues" evidence="3">
    <location>
        <begin position="339"/>
        <end position="350"/>
    </location>
</feature>
<protein>
    <submittedName>
        <fullName evidence="6">Chromodomain Y-like protein</fullName>
    </submittedName>
</protein>
<feature type="region of interest" description="Disordered" evidence="3">
    <location>
        <begin position="97"/>
        <end position="144"/>
    </location>
</feature>
<evidence type="ECO:0000256" key="2">
    <source>
        <dbReference type="ARBA" id="ARBA00023242"/>
    </source>
</evidence>
<dbReference type="CDD" id="cd00024">
    <property type="entry name" value="CD_CSD"/>
    <property type="match status" value="1"/>
</dbReference>
<gene>
    <name evidence="6" type="primary">LOC111135315</name>
</gene>
<keyword evidence="5" id="KW-1185">Reference proteome</keyword>
<dbReference type="SUPFAM" id="SSF54160">
    <property type="entry name" value="Chromo domain-like"/>
    <property type="match status" value="1"/>
</dbReference>
<dbReference type="Gene3D" id="2.40.50.40">
    <property type="match status" value="1"/>
</dbReference>
<comment type="subcellular location">
    <subcellularLocation>
        <location evidence="1">Nucleus</location>
    </subcellularLocation>
</comment>
<organism evidence="5 6">
    <name type="scientific">Crassostrea virginica</name>
    <name type="common">Eastern oyster</name>
    <dbReference type="NCBI Taxonomy" id="6565"/>
    <lineage>
        <taxon>Eukaryota</taxon>
        <taxon>Metazoa</taxon>
        <taxon>Spiralia</taxon>
        <taxon>Lophotrochozoa</taxon>
        <taxon>Mollusca</taxon>
        <taxon>Bivalvia</taxon>
        <taxon>Autobranchia</taxon>
        <taxon>Pteriomorphia</taxon>
        <taxon>Ostreida</taxon>
        <taxon>Ostreoidea</taxon>
        <taxon>Ostreidae</taxon>
        <taxon>Crassostrea</taxon>
    </lineage>
</organism>
<dbReference type="InterPro" id="IPR051053">
    <property type="entry name" value="ECH/Chromodomain_protein"/>
</dbReference>
<dbReference type="InterPro" id="IPR014748">
    <property type="entry name" value="Enoyl-CoA_hydra_C"/>
</dbReference>